<protein>
    <recommendedName>
        <fullName evidence="3">DNA polymerase III gamma subunit domain-containing protein</fullName>
    </recommendedName>
</protein>
<sequence length="238" mass="25097">LVQAVNVCQTTARNLRGLTSGRGLVEAALVRLAAAEKFVDADSLLARLEALGSPSAAPARTAGTGRAPSPAQKKNTPAPREVAATEPQPGLTDPQWELGYLQAHWPAVVAELTRSRQGQLAGMLGPAQVLGVAGATLRLGYDQIHDALRERAAGRLAEQIDSALGRLFGRDVRCEYVPTGKPGQAPPAHRQAQAAQVSSAERNGVAKDPAVRAVLDFFEGGITDIRRDAHPAAEDEER</sequence>
<evidence type="ECO:0000313" key="2">
    <source>
        <dbReference type="EMBL" id="KKL24795.1"/>
    </source>
</evidence>
<feature type="region of interest" description="Disordered" evidence="1">
    <location>
        <begin position="55"/>
        <end position="91"/>
    </location>
</feature>
<name>A0A0F9BSC0_9ZZZZ</name>
<proteinExistence type="predicted"/>
<feature type="compositionally biased region" description="Low complexity" evidence="1">
    <location>
        <begin position="182"/>
        <end position="196"/>
    </location>
</feature>
<organism evidence="2">
    <name type="scientific">marine sediment metagenome</name>
    <dbReference type="NCBI Taxonomy" id="412755"/>
    <lineage>
        <taxon>unclassified sequences</taxon>
        <taxon>metagenomes</taxon>
        <taxon>ecological metagenomes</taxon>
    </lineage>
</organism>
<reference evidence="2" key="1">
    <citation type="journal article" date="2015" name="Nature">
        <title>Complex archaea that bridge the gap between prokaryotes and eukaryotes.</title>
        <authorList>
            <person name="Spang A."/>
            <person name="Saw J.H."/>
            <person name="Jorgensen S.L."/>
            <person name="Zaremba-Niedzwiedzka K."/>
            <person name="Martijn J."/>
            <person name="Lind A.E."/>
            <person name="van Eijk R."/>
            <person name="Schleper C."/>
            <person name="Guy L."/>
            <person name="Ettema T.J."/>
        </authorList>
    </citation>
    <scope>NUCLEOTIDE SEQUENCE</scope>
</reference>
<comment type="caution">
    <text evidence="2">The sequence shown here is derived from an EMBL/GenBank/DDBJ whole genome shotgun (WGS) entry which is preliminary data.</text>
</comment>
<feature type="compositionally biased region" description="Low complexity" evidence="1">
    <location>
        <begin position="55"/>
        <end position="68"/>
    </location>
</feature>
<dbReference type="AlphaFoldDB" id="A0A0F9BSC0"/>
<evidence type="ECO:0000256" key="1">
    <source>
        <dbReference type="SAM" id="MobiDB-lite"/>
    </source>
</evidence>
<gene>
    <name evidence="2" type="ORF">LCGC14_2411770</name>
</gene>
<dbReference type="EMBL" id="LAZR01036454">
    <property type="protein sequence ID" value="KKL24795.1"/>
    <property type="molecule type" value="Genomic_DNA"/>
</dbReference>
<feature type="non-terminal residue" evidence="2">
    <location>
        <position position="1"/>
    </location>
</feature>
<accession>A0A0F9BSC0</accession>
<feature type="region of interest" description="Disordered" evidence="1">
    <location>
        <begin position="180"/>
        <end position="204"/>
    </location>
</feature>
<evidence type="ECO:0008006" key="3">
    <source>
        <dbReference type="Google" id="ProtNLM"/>
    </source>
</evidence>